<dbReference type="InterPro" id="IPR000182">
    <property type="entry name" value="GNAT_dom"/>
</dbReference>
<dbReference type="OrthoDB" id="9805924at2"/>
<accession>A0A345DCD6</accession>
<dbReference type="EMBL" id="CP031124">
    <property type="protein sequence ID" value="AXF86024.1"/>
    <property type="molecule type" value="Genomic_DNA"/>
</dbReference>
<reference evidence="3" key="1">
    <citation type="submission" date="2018-07" db="EMBL/GenBank/DDBJ databases">
        <authorList>
            <person name="Kim H."/>
        </authorList>
    </citation>
    <scope>NUCLEOTIDE SEQUENCE [LARGE SCALE GENOMIC DNA]</scope>
    <source>
        <strain evidence="3">F02</strain>
    </source>
</reference>
<dbReference type="GO" id="GO:0016747">
    <property type="term" value="F:acyltransferase activity, transferring groups other than amino-acyl groups"/>
    <property type="evidence" value="ECO:0007669"/>
    <property type="project" value="InterPro"/>
</dbReference>
<dbReference type="Pfam" id="PF00583">
    <property type="entry name" value="Acetyltransf_1"/>
    <property type="match status" value="1"/>
</dbReference>
<feature type="domain" description="N-acetyltransferase" evidence="1">
    <location>
        <begin position="1"/>
        <end position="141"/>
    </location>
</feature>
<keyword evidence="3" id="KW-1185">Reference proteome</keyword>
<dbReference type="EC" id="2.3.1.-" evidence="2"/>
<dbReference type="KEGG" id="hyf:DTO96_101764"/>
<keyword evidence="2" id="KW-0012">Acyltransferase</keyword>
<organism evidence="2 3">
    <name type="scientific">Ephemeroptericola cinctiostellae</name>
    <dbReference type="NCBI Taxonomy" id="2268024"/>
    <lineage>
        <taxon>Bacteria</taxon>
        <taxon>Pseudomonadati</taxon>
        <taxon>Pseudomonadota</taxon>
        <taxon>Betaproteobacteria</taxon>
        <taxon>Burkholderiales</taxon>
        <taxon>Burkholderiaceae</taxon>
        <taxon>Ephemeroptericola</taxon>
    </lineage>
</organism>
<proteinExistence type="predicted"/>
<dbReference type="PROSITE" id="PS51186">
    <property type="entry name" value="GNAT"/>
    <property type="match status" value="1"/>
</dbReference>
<sequence>MNIYLAQSGDDVLACFEVMHQLRPHLLKEEFIATIREMMAGGYQMAFIKENGLVVSVAGFRVARSLWMGKHLYVDDLVSDQNTRSRGHGDALMAWLTDLAKSQGCRFLHLDSGVQRADAHRFYMKQGMSISCFHFQKSLED</sequence>
<dbReference type="AlphaFoldDB" id="A0A345DCD6"/>
<name>A0A345DCD6_9BURK</name>
<dbReference type="SUPFAM" id="SSF55729">
    <property type="entry name" value="Acyl-CoA N-acyltransferases (Nat)"/>
    <property type="match status" value="1"/>
</dbReference>
<dbReference type="CDD" id="cd04301">
    <property type="entry name" value="NAT_SF"/>
    <property type="match status" value="1"/>
</dbReference>
<keyword evidence="2" id="KW-0808">Transferase</keyword>
<dbReference type="RefSeq" id="WP_114563147.1">
    <property type="nucleotide sequence ID" value="NZ_CP031124.1"/>
</dbReference>
<evidence type="ECO:0000313" key="2">
    <source>
        <dbReference type="EMBL" id="AXF86024.1"/>
    </source>
</evidence>
<dbReference type="Proteomes" id="UP000252182">
    <property type="component" value="Chromosome"/>
</dbReference>
<protein>
    <submittedName>
        <fullName evidence="2">Aminoalkylphosphonate N-acetyltransferase</fullName>
        <ecNumber evidence="2">2.3.1.-</ecNumber>
    </submittedName>
</protein>
<gene>
    <name evidence="2" type="primary">phnO</name>
    <name evidence="2" type="ORF">DTO96_101764</name>
</gene>
<dbReference type="InterPro" id="IPR016181">
    <property type="entry name" value="Acyl_CoA_acyltransferase"/>
</dbReference>
<dbReference type="Gene3D" id="3.40.630.30">
    <property type="match status" value="1"/>
</dbReference>
<evidence type="ECO:0000259" key="1">
    <source>
        <dbReference type="PROSITE" id="PS51186"/>
    </source>
</evidence>
<evidence type="ECO:0000313" key="3">
    <source>
        <dbReference type="Proteomes" id="UP000252182"/>
    </source>
</evidence>